<dbReference type="GO" id="GO:0000164">
    <property type="term" value="C:protein phosphatase type 1 complex"/>
    <property type="evidence" value="ECO:0007669"/>
    <property type="project" value="TreeGrafter"/>
</dbReference>
<organism evidence="2 3">
    <name type="scientific">Niveomyces insectorum RCEF 264</name>
    <dbReference type="NCBI Taxonomy" id="1081102"/>
    <lineage>
        <taxon>Eukaryota</taxon>
        <taxon>Fungi</taxon>
        <taxon>Dikarya</taxon>
        <taxon>Ascomycota</taxon>
        <taxon>Pezizomycotina</taxon>
        <taxon>Sordariomycetes</taxon>
        <taxon>Hypocreomycetidae</taxon>
        <taxon>Hypocreales</taxon>
        <taxon>Cordycipitaceae</taxon>
        <taxon>Niveomyces</taxon>
    </lineage>
</organism>
<proteinExistence type="predicted"/>
<dbReference type="GO" id="GO:2001069">
    <property type="term" value="F:glycogen binding"/>
    <property type="evidence" value="ECO:0007669"/>
    <property type="project" value="TreeGrafter"/>
</dbReference>
<dbReference type="InterPro" id="IPR005036">
    <property type="entry name" value="CBM21_dom"/>
</dbReference>
<dbReference type="GO" id="GO:0008157">
    <property type="term" value="F:protein phosphatase 1 binding"/>
    <property type="evidence" value="ECO:0007669"/>
    <property type="project" value="TreeGrafter"/>
</dbReference>
<dbReference type="Gene3D" id="2.60.40.2440">
    <property type="entry name" value="Carbohydrate binding type-21 domain"/>
    <property type="match status" value="1"/>
</dbReference>
<dbReference type="AlphaFoldDB" id="A0A167YYD7"/>
<dbReference type="EMBL" id="AZHD01000002">
    <property type="protein sequence ID" value="OAA66845.1"/>
    <property type="molecule type" value="Genomic_DNA"/>
</dbReference>
<keyword evidence="3" id="KW-1185">Reference proteome</keyword>
<dbReference type="PANTHER" id="PTHR12307:SF36">
    <property type="entry name" value="GLYCOGEN-BINDING SUBUNIT 76A"/>
    <property type="match status" value="1"/>
</dbReference>
<feature type="domain" description="CBM21" evidence="1">
    <location>
        <begin position="12"/>
        <end position="126"/>
    </location>
</feature>
<evidence type="ECO:0000313" key="2">
    <source>
        <dbReference type="EMBL" id="OAA66845.1"/>
    </source>
</evidence>
<dbReference type="PANTHER" id="PTHR12307">
    <property type="entry name" value="PROTEIN PHOSPHATASE 1 REGULATORY SUBUNIT"/>
    <property type="match status" value="1"/>
</dbReference>
<dbReference type="InterPro" id="IPR038175">
    <property type="entry name" value="CBM21_dom_sf"/>
</dbReference>
<evidence type="ECO:0000259" key="1">
    <source>
        <dbReference type="PROSITE" id="PS51159"/>
    </source>
</evidence>
<accession>A0A167YYD7</accession>
<comment type="caution">
    <text evidence="2">The sequence shown here is derived from an EMBL/GenBank/DDBJ whole genome shotgun (WGS) entry which is preliminary data.</text>
</comment>
<name>A0A167YYD7_9HYPO</name>
<sequence length="204" mass="22811">MAAAASTAVLDTPCRRQQPVRLEKLWLSASSASVYGSVSVLNIAFAKAVSCRFTFDDWETVLEIAADYYDKVLPRVCDQGHDRFQFCITLPDESSHLEKSMRFCMRYIVNASELWDNNGGADFLLHFKEWRAAEHVPPALVRQTTPVGHKLPVGGCLTSRRPGFDMQRQCTLPMHWLSCAGLPVKMPVENNSHTNTVPLSTVVL</sequence>
<dbReference type="Proteomes" id="UP000076874">
    <property type="component" value="Unassembled WGS sequence"/>
</dbReference>
<dbReference type="GO" id="GO:0005979">
    <property type="term" value="P:regulation of glycogen biosynthetic process"/>
    <property type="evidence" value="ECO:0007669"/>
    <property type="project" value="TreeGrafter"/>
</dbReference>
<dbReference type="STRING" id="1081102.A0A167YYD7"/>
<gene>
    <name evidence="2" type="ORF">SPI_01421</name>
</gene>
<dbReference type="Pfam" id="PF03370">
    <property type="entry name" value="CBM_21"/>
    <property type="match status" value="1"/>
</dbReference>
<protein>
    <recommendedName>
        <fullName evidence="1">CBM21 domain-containing protein</fullName>
    </recommendedName>
</protein>
<dbReference type="PROSITE" id="PS51159">
    <property type="entry name" value="CBM21"/>
    <property type="match status" value="1"/>
</dbReference>
<dbReference type="OrthoDB" id="1881at2759"/>
<dbReference type="InterPro" id="IPR050782">
    <property type="entry name" value="PP1_regulatory_subunit_3"/>
</dbReference>
<reference evidence="2 3" key="1">
    <citation type="journal article" date="2016" name="Genome Biol. Evol.">
        <title>Divergent and convergent evolution of fungal pathogenicity.</title>
        <authorList>
            <person name="Shang Y."/>
            <person name="Xiao G."/>
            <person name="Zheng P."/>
            <person name="Cen K."/>
            <person name="Zhan S."/>
            <person name="Wang C."/>
        </authorList>
    </citation>
    <scope>NUCLEOTIDE SEQUENCE [LARGE SCALE GENOMIC DNA]</scope>
    <source>
        <strain evidence="2 3">RCEF 264</strain>
    </source>
</reference>
<evidence type="ECO:0000313" key="3">
    <source>
        <dbReference type="Proteomes" id="UP000076874"/>
    </source>
</evidence>